<evidence type="ECO:0000256" key="1">
    <source>
        <dbReference type="ARBA" id="ARBA00004123"/>
    </source>
</evidence>
<dbReference type="OrthoDB" id="3366661at2759"/>
<accession>A0A4P9W360</accession>
<gene>
    <name evidence="8" type="ORF">BDK51DRAFT_26481</name>
</gene>
<dbReference type="EMBL" id="KZ997962">
    <property type="protein sequence ID" value="RKO86721.1"/>
    <property type="molecule type" value="Genomic_DNA"/>
</dbReference>
<organism evidence="8 9">
    <name type="scientific">Blyttiomyces helicus</name>
    <dbReference type="NCBI Taxonomy" id="388810"/>
    <lineage>
        <taxon>Eukaryota</taxon>
        <taxon>Fungi</taxon>
        <taxon>Fungi incertae sedis</taxon>
        <taxon>Chytridiomycota</taxon>
        <taxon>Chytridiomycota incertae sedis</taxon>
        <taxon>Chytridiomycetes</taxon>
        <taxon>Chytridiomycetes incertae sedis</taxon>
        <taxon>Blyttiomyces</taxon>
    </lineage>
</organism>
<feature type="region of interest" description="Disordered" evidence="7">
    <location>
        <begin position="1"/>
        <end position="41"/>
    </location>
</feature>
<evidence type="ECO:0000256" key="2">
    <source>
        <dbReference type="ARBA" id="ARBA00010313"/>
    </source>
</evidence>
<feature type="coiled-coil region" evidence="6">
    <location>
        <begin position="58"/>
        <end position="96"/>
    </location>
</feature>
<sequence>MPNFVPTPLLLTATPASQSSSSSTASTPDVEMDSVDTTPSKPPLVAAAASLPLRPSSVASLRIENAHLKKQLAACNQEMERRAQASVASIETLRRREMDVAALTSELQDQARKIHPELDSTRSRLLDPALLGLFRAMQKELAERNNAIQELQQDLLATSFSPY</sequence>
<reference evidence="9" key="1">
    <citation type="journal article" date="2018" name="Nat. Microbiol.">
        <title>Leveraging single-cell genomics to expand the fungal tree of life.</title>
        <authorList>
            <person name="Ahrendt S.R."/>
            <person name="Quandt C.A."/>
            <person name="Ciobanu D."/>
            <person name="Clum A."/>
            <person name="Salamov A."/>
            <person name="Andreopoulos B."/>
            <person name="Cheng J.F."/>
            <person name="Woyke T."/>
            <person name="Pelin A."/>
            <person name="Henrissat B."/>
            <person name="Reynolds N.K."/>
            <person name="Benny G.L."/>
            <person name="Smith M.E."/>
            <person name="James T.Y."/>
            <person name="Grigoriev I.V."/>
        </authorList>
    </citation>
    <scope>NUCLEOTIDE SEQUENCE [LARGE SCALE GENOMIC DNA]</scope>
</reference>
<feature type="non-terminal residue" evidence="8">
    <location>
        <position position="163"/>
    </location>
</feature>
<proteinExistence type="inferred from homology"/>
<dbReference type="GO" id="GO:0005634">
    <property type="term" value="C:nucleus"/>
    <property type="evidence" value="ECO:0007669"/>
    <property type="project" value="UniProtKB-SubCell"/>
</dbReference>
<dbReference type="InterPro" id="IPR033757">
    <property type="entry name" value="WTAP"/>
</dbReference>
<feature type="compositionally biased region" description="Low complexity" evidence="7">
    <location>
        <begin position="12"/>
        <end position="28"/>
    </location>
</feature>
<dbReference type="GO" id="GO:0006397">
    <property type="term" value="P:mRNA processing"/>
    <property type="evidence" value="ECO:0007669"/>
    <property type="project" value="UniProtKB-KW"/>
</dbReference>
<evidence type="ECO:0000313" key="9">
    <source>
        <dbReference type="Proteomes" id="UP000269721"/>
    </source>
</evidence>
<comment type="similarity">
    <text evidence="2">Belongs to the fl(2)d family.</text>
</comment>
<name>A0A4P9W360_9FUNG</name>
<dbReference type="GO" id="GO:0016556">
    <property type="term" value="P:mRNA modification"/>
    <property type="evidence" value="ECO:0007669"/>
    <property type="project" value="InterPro"/>
</dbReference>
<keyword evidence="5" id="KW-0539">Nucleus</keyword>
<protein>
    <submittedName>
        <fullName evidence="8">Uncharacterized protein</fullName>
    </submittedName>
</protein>
<keyword evidence="3" id="KW-0507">mRNA processing</keyword>
<evidence type="ECO:0000256" key="5">
    <source>
        <dbReference type="ARBA" id="ARBA00023242"/>
    </source>
</evidence>
<dbReference type="GO" id="GO:0008380">
    <property type="term" value="P:RNA splicing"/>
    <property type="evidence" value="ECO:0007669"/>
    <property type="project" value="UniProtKB-KW"/>
</dbReference>
<dbReference type="AlphaFoldDB" id="A0A4P9W360"/>
<dbReference type="GO" id="GO:0000381">
    <property type="term" value="P:regulation of alternative mRNA splicing, via spliceosome"/>
    <property type="evidence" value="ECO:0007669"/>
    <property type="project" value="InterPro"/>
</dbReference>
<evidence type="ECO:0000256" key="7">
    <source>
        <dbReference type="SAM" id="MobiDB-lite"/>
    </source>
</evidence>
<evidence type="ECO:0000313" key="8">
    <source>
        <dbReference type="EMBL" id="RKO86721.1"/>
    </source>
</evidence>
<keyword evidence="6" id="KW-0175">Coiled coil</keyword>
<dbReference type="Proteomes" id="UP000269721">
    <property type="component" value="Unassembled WGS sequence"/>
</dbReference>
<keyword evidence="9" id="KW-1185">Reference proteome</keyword>
<evidence type="ECO:0000256" key="3">
    <source>
        <dbReference type="ARBA" id="ARBA00022664"/>
    </source>
</evidence>
<evidence type="ECO:0000256" key="4">
    <source>
        <dbReference type="ARBA" id="ARBA00023187"/>
    </source>
</evidence>
<keyword evidence="4" id="KW-0508">mRNA splicing</keyword>
<evidence type="ECO:0000256" key="6">
    <source>
        <dbReference type="SAM" id="Coils"/>
    </source>
</evidence>
<comment type="subcellular location">
    <subcellularLocation>
        <location evidence="1">Nucleus</location>
    </subcellularLocation>
</comment>
<dbReference type="Pfam" id="PF17098">
    <property type="entry name" value="Wtap"/>
    <property type="match status" value="1"/>
</dbReference>